<dbReference type="RefSeq" id="WP_414947426.1">
    <property type="nucleotide sequence ID" value="NZ_CP180576.1"/>
</dbReference>
<organism evidence="2">
    <name type="scientific">Bartonella ancashensis</name>
    <dbReference type="NCBI Taxonomy" id="1318743"/>
    <lineage>
        <taxon>Bacteria</taxon>
        <taxon>Pseudomonadati</taxon>
        <taxon>Pseudomonadota</taxon>
        <taxon>Alphaproteobacteria</taxon>
        <taxon>Hyphomicrobiales</taxon>
        <taxon>Bartonellaceae</taxon>
        <taxon>Bartonella</taxon>
    </lineage>
</organism>
<proteinExistence type="predicted"/>
<dbReference type="InterPro" id="IPR041533">
    <property type="entry name" value="Bep_BID"/>
</dbReference>
<accession>A0A1V0PNF1</accession>
<dbReference type="EMBL" id="KY583505">
    <property type="protein sequence ID" value="ARE31031.1"/>
    <property type="molecule type" value="Genomic_DNA"/>
</dbReference>
<feature type="domain" description="Bartonella effector protein BID" evidence="1">
    <location>
        <begin position="36"/>
        <end position="121"/>
    </location>
</feature>
<gene>
    <name evidence="2" type="primary">bep211</name>
</gene>
<name>A0A1V0PNF1_9HYPH</name>
<reference evidence="2" key="1">
    <citation type="journal article" date="2017" name="Genome Biol. Evol.">
        <title>Evolutionary Dynamics of Pathoadaptation Revealed by Three Independent Acquisitions of the VirB/D4 Type IV Secretion System in Bartonella.</title>
        <authorList>
            <person name="Harms A."/>
            <person name="Segers F.H."/>
            <person name="Quebatte M."/>
            <person name="Mistl C."/>
            <person name="Manfredi P."/>
            <person name="Korner J."/>
            <person name="Chomel B.B."/>
            <person name="Kosoy M."/>
            <person name="Maruyama S."/>
            <person name="Engel P."/>
            <person name="Dehio C."/>
        </authorList>
    </citation>
    <scope>NUCLEOTIDE SEQUENCE</scope>
    <source>
        <strain evidence="2">20.00 CHDE618</strain>
    </source>
</reference>
<dbReference type="AlphaFoldDB" id="A0A1V0PNF1"/>
<protein>
    <submittedName>
        <fullName evidence="2">Bep211</fullName>
    </submittedName>
</protein>
<evidence type="ECO:0000313" key="2">
    <source>
        <dbReference type="EMBL" id="ARE31031.1"/>
    </source>
</evidence>
<dbReference type="Pfam" id="PF17841">
    <property type="entry name" value="Bep_C_terminal"/>
    <property type="match status" value="1"/>
</dbReference>
<dbReference type="NCBIfam" id="NF033856">
    <property type="entry name" value="T4SS_effec_BID"/>
    <property type="match status" value="3"/>
</dbReference>
<evidence type="ECO:0000259" key="1">
    <source>
        <dbReference type="Pfam" id="PF17841"/>
    </source>
</evidence>
<sequence length="642" mass="73925">MVNNHGTDAVEQGGILIPEKRFIPLTPNELSQECTKRPSIQSSRAEIQRLARLVYTDPEKFEQMLDEAQSDQHTFKYLSRLITKQPKSVTKLLGKKSLLRKNKERKNAERHASLLAFSLKQHAELLKNTKEQAIAEHRQRYEVSKTSCVESPNDSLGHLFSLPKKQQIDALSKSPHLAQELYNYKQALDNRLSTSERNAIMLGDYEKLSESLGVSIEQAKEVRTTFKLTMDAFNRFEKSKTRRSKKLNTYLAKNLKNTTSSEPHIDSIKFDADVEEKVDVLIPRTRSRPSTTDDMSQQSGKDYYIQANLKEIQHLAKIVYADPTKLDKIISVNQNNSRSLKSLSWSIHKKPQDISQLAGRKFFFIKDKTRRNAEKYVPILSMAVGRHARILDYIKENPSLLHQGKRRTNDMSQQPARDYYIQTNLRKIQRLAKIVYADPTGLNKIINVNGDDSCSLRSLSGFIQKNPQNISKLAGKKSFFTKNEIRRNAEKCVPILAEAVKHHAIILEHIKLLNQEKQRDAERVVHFPSKNLTTLFFLPQEKQREALSLNPRLAEELNDYAKTFNAQLSESERKAIMNNDHEEVSRSLNVSVERAREVVKIFKLTTDACSEAKQLQIIREKKLIESLRTAQDDERTVQCCFW</sequence>